<proteinExistence type="predicted"/>
<protein>
    <recommendedName>
        <fullName evidence="4">Tail fiber assembly protein</fullName>
    </recommendedName>
</protein>
<dbReference type="AlphaFoldDB" id="A0A345CRH0"/>
<evidence type="ECO:0008006" key="4">
    <source>
        <dbReference type="Google" id="ProtNLM"/>
    </source>
</evidence>
<dbReference type="Proteomes" id="UP000264980">
    <property type="component" value="Chromosome"/>
</dbReference>
<dbReference type="InterPro" id="IPR003458">
    <property type="entry name" value="Phage_T4_Gp38_tail_assem"/>
</dbReference>
<dbReference type="EMBL" id="CP013970">
    <property type="protein sequence ID" value="AXF76037.1"/>
    <property type="molecule type" value="Genomic_DNA"/>
</dbReference>
<evidence type="ECO:0000256" key="1">
    <source>
        <dbReference type="SAM" id="MobiDB-lite"/>
    </source>
</evidence>
<gene>
    <name evidence="2" type="ORF">AV903_08240</name>
</gene>
<name>A0A345CRH0_9GAMM</name>
<feature type="compositionally biased region" description="Acidic residues" evidence="1">
    <location>
        <begin position="97"/>
        <end position="106"/>
    </location>
</feature>
<accession>A0A345CRH0</accession>
<sequence>MSYLYSMKTRGFYPAGEEEQQPYSDAGTLPDDLQAISDEDYTAFFNPPDGYYGVFDETGPHLEKVPEPDHTDENLQTAQDEYDSASEHITALQQRMDDDDYDDTNTEESVKALKATWTTYRKALRAYISSADGTKSLPAAPDA</sequence>
<feature type="region of interest" description="Disordered" evidence="1">
    <location>
        <begin position="79"/>
        <end position="106"/>
    </location>
</feature>
<dbReference type="RefSeq" id="WP_233481621.1">
    <property type="nucleotide sequence ID" value="NZ_CP013970.1"/>
</dbReference>
<dbReference type="Pfam" id="PF02413">
    <property type="entry name" value="Caudo_TAP"/>
    <property type="match status" value="1"/>
</dbReference>
<reference evidence="2 3" key="1">
    <citation type="submission" date="2016-01" db="EMBL/GenBank/DDBJ databases">
        <authorList>
            <person name="Oliw E.H."/>
        </authorList>
    </citation>
    <scope>NUCLEOTIDE SEQUENCE [LARGE SCALE GENOMIC DNA]</scope>
    <source>
        <strain evidence="2 3">MDcuke</strain>
    </source>
</reference>
<evidence type="ECO:0000313" key="2">
    <source>
        <dbReference type="EMBL" id="AXF76037.1"/>
    </source>
</evidence>
<organism evidence="2 3">
    <name type="scientific">Erwinia tracheiphila</name>
    <dbReference type="NCBI Taxonomy" id="65700"/>
    <lineage>
        <taxon>Bacteria</taxon>
        <taxon>Pseudomonadati</taxon>
        <taxon>Pseudomonadota</taxon>
        <taxon>Gammaproteobacteria</taxon>
        <taxon>Enterobacterales</taxon>
        <taxon>Erwiniaceae</taxon>
        <taxon>Erwinia</taxon>
    </lineage>
</organism>
<evidence type="ECO:0000313" key="3">
    <source>
        <dbReference type="Proteomes" id="UP000264980"/>
    </source>
</evidence>